<accession>A0A4P1QVF8</accession>
<dbReference type="AlphaFoldDB" id="A0A4P1QVF8"/>
<sequence length="279" mass="32010">MYQYSSLMGIQWEHFAKVVGSDQLSFEPIKSPINIVDNPLQTPPSFCSSIDVPNWCFEFPKTTNTYSSMMFSQQACGDNFTNFTIKDTPSSEFTRSSLHSVAESFMSCSADSECSSEKNGNFASDAEKYSNFQPDNIAFYEHFSQERDKLVRGDAAKDERGLEISFQRNQLSSCTKPEKQSPQPRGLTCVTSSNNSASKRTPNGKRRIRWTKDLHEPFMMIVNRLGGPESKLNHTVVLYNFSNNKMKRKKFIHLMSKSFIHHYIIHYSYFMIITLNINE</sequence>
<dbReference type="Gramene" id="OIV95439">
    <property type="protein sequence ID" value="OIV95439"/>
    <property type="gene ID" value="TanjilG_06901"/>
</dbReference>
<organism evidence="2 3">
    <name type="scientific">Lupinus angustifolius</name>
    <name type="common">Narrow-leaved blue lupine</name>
    <dbReference type="NCBI Taxonomy" id="3871"/>
    <lineage>
        <taxon>Eukaryota</taxon>
        <taxon>Viridiplantae</taxon>
        <taxon>Streptophyta</taxon>
        <taxon>Embryophyta</taxon>
        <taxon>Tracheophyta</taxon>
        <taxon>Spermatophyta</taxon>
        <taxon>Magnoliopsida</taxon>
        <taxon>eudicotyledons</taxon>
        <taxon>Gunneridae</taxon>
        <taxon>Pentapetalae</taxon>
        <taxon>rosids</taxon>
        <taxon>fabids</taxon>
        <taxon>Fabales</taxon>
        <taxon>Fabaceae</taxon>
        <taxon>Papilionoideae</taxon>
        <taxon>50 kb inversion clade</taxon>
        <taxon>genistoids sensu lato</taxon>
        <taxon>core genistoids</taxon>
        <taxon>Genisteae</taxon>
        <taxon>Lupinus</taxon>
    </lineage>
</organism>
<dbReference type="Gene3D" id="1.10.10.60">
    <property type="entry name" value="Homeodomain-like"/>
    <property type="match status" value="1"/>
</dbReference>
<dbReference type="EMBL" id="CM007376">
    <property type="protein sequence ID" value="OIV95439.1"/>
    <property type="molecule type" value="Genomic_DNA"/>
</dbReference>
<name>A0A4P1QVF8_LUPAN</name>
<evidence type="ECO:0000256" key="1">
    <source>
        <dbReference type="SAM" id="MobiDB-lite"/>
    </source>
</evidence>
<gene>
    <name evidence="2" type="ORF">TanjilG_06901</name>
</gene>
<dbReference type="Proteomes" id="UP000188354">
    <property type="component" value="Chromosome LG16"/>
</dbReference>
<evidence type="ECO:0000313" key="2">
    <source>
        <dbReference type="EMBL" id="OIV95439.1"/>
    </source>
</evidence>
<feature type="compositionally biased region" description="Polar residues" evidence="1">
    <location>
        <begin position="169"/>
        <end position="201"/>
    </location>
</feature>
<reference evidence="2 3" key="1">
    <citation type="journal article" date="2017" name="Plant Biotechnol. J.">
        <title>A comprehensive draft genome sequence for lupin (Lupinus angustifolius), an emerging health food: insights into plant-microbe interactions and legume evolution.</title>
        <authorList>
            <person name="Hane J.K."/>
            <person name="Ming Y."/>
            <person name="Kamphuis L.G."/>
            <person name="Nelson M.N."/>
            <person name="Garg G."/>
            <person name="Atkins C.A."/>
            <person name="Bayer P.E."/>
            <person name="Bravo A."/>
            <person name="Bringans S."/>
            <person name="Cannon S."/>
            <person name="Edwards D."/>
            <person name="Foley R."/>
            <person name="Gao L.L."/>
            <person name="Harrison M.J."/>
            <person name="Huang W."/>
            <person name="Hurgobin B."/>
            <person name="Li S."/>
            <person name="Liu C.W."/>
            <person name="McGrath A."/>
            <person name="Morahan G."/>
            <person name="Murray J."/>
            <person name="Weller J."/>
            <person name="Jian J."/>
            <person name="Singh K.B."/>
        </authorList>
    </citation>
    <scope>NUCLEOTIDE SEQUENCE [LARGE SCALE GENOMIC DNA]</scope>
    <source>
        <strain evidence="3">cv. Tanjil</strain>
        <tissue evidence="2">Whole plant</tissue>
    </source>
</reference>
<feature type="region of interest" description="Disordered" evidence="1">
    <location>
        <begin position="169"/>
        <end position="204"/>
    </location>
</feature>
<evidence type="ECO:0000313" key="3">
    <source>
        <dbReference type="Proteomes" id="UP000188354"/>
    </source>
</evidence>
<evidence type="ECO:0008006" key="4">
    <source>
        <dbReference type="Google" id="ProtNLM"/>
    </source>
</evidence>
<keyword evidence="3" id="KW-1185">Reference proteome</keyword>
<proteinExistence type="predicted"/>
<protein>
    <recommendedName>
        <fullName evidence="4">Myb-like domain-containing protein</fullName>
    </recommendedName>
</protein>